<evidence type="ECO:0000256" key="4">
    <source>
        <dbReference type="ARBA" id="ARBA00022660"/>
    </source>
</evidence>
<dbReference type="GO" id="GO:0005743">
    <property type="term" value="C:mitochondrial inner membrane"/>
    <property type="evidence" value="ECO:0007669"/>
    <property type="project" value="UniProtKB-SubCell"/>
</dbReference>
<dbReference type="Proteomes" id="UP000769528">
    <property type="component" value="Unassembled WGS sequence"/>
</dbReference>
<dbReference type="PROSITE" id="PS51808">
    <property type="entry name" value="CHCH"/>
    <property type="match status" value="2"/>
</dbReference>
<dbReference type="PANTHER" id="PTHR13344:SF0">
    <property type="entry name" value="NADH DEHYDROGENASE [UBIQUINONE] 1 ALPHA SUBCOMPLEX SUBUNIT 8"/>
    <property type="match status" value="1"/>
</dbReference>
<dbReference type="GO" id="GO:0006120">
    <property type="term" value="P:mitochondrial electron transport, NADH to ubiquinone"/>
    <property type="evidence" value="ECO:0007669"/>
    <property type="project" value="InterPro"/>
</dbReference>
<keyword evidence="7 9" id="KW-0496">Mitochondrion</keyword>
<comment type="function">
    <text evidence="1 9">Accessory subunit of the mitochondrial membrane respiratory chain NADH dehydrogenase (Complex I), that is believed not to be involved in catalysis. Complex I functions in the transfer of electrons from NADH to the respiratory chain. The immediate electron acceptor for the enzyme is believed to be ubiquinone.</text>
</comment>
<keyword evidence="3 9" id="KW-0813">Transport</keyword>
<comment type="similarity">
    <text evidence="2 9">Belongs to the complex I NDUFA8 subunit family.</text>
</comment>
<organism evidence="10 11">
    <name type="scientific">Wickerhamomyces mucosus</name>
    <dbReference type="NCBI Taxonomy" id="1378264"/>
    <lineage>
        <taxon>Eukaryota</taxon>
        <taxon>Fungi</taxon>
        <taxon>Dikarya</taxon>
        <taxon>Ascomycota</taxon>
        <taxon>Saccharomycotina</taxon>
        <taxon>Saccharomycetes</taxon>
        <taxon>Phaffomycetales</taxon>
        <taxon>Wickerhamomycetaceae</taxon>
        <taxon>Wickerhamomyces</taxon>
    </lineage>
</organism>
<reference evidence="10" key="1">
    <citation type="journal article" date="2021" name="Open Biol.">
        <title>Shared evolutionary footprints suggest mitochondrial oxidative damage underlies multiple complex I losses in fungi.</title>
        <authorList>
            <person name="Schikora-Tamarit M.A."/>
            <person name="Marcet-Houben M."/>
            <person name="Nosek J."/>
            <person name="Gabaldon T."/>
        </authorList>
    </citation>
    <scope>NUCLEOTIDE SEQUENCE</scope>
    <source>
        <strain evidence="10">CBS6341</strain>
    </source>
</reference>
<keyword evidence="5" id="KW-0677">Repeat</keyword>
<evidence type="ECO:0000256" key="6">
    <source>
        <dbReference type="ARBA" id="ARBA00022982"/>
    </source>
</evidence>
<evidence type="ECO:0000313" key="10">
    <source>
        <dbReference type="EMBL" id="KAH3667045.1"/>
    </source>
</evidence>
<dbReference type="InterPro" id="IPR016680">
    <property type="entry name" value="NDUFA8"/>
</dbReference>
<evidence type="ECO:0000256" key="3">
    <source>
        <dbReference type="ARBA" id="ARBA00022448"/>
    </source>
</evidence>
<dbReference type="PIRSF" id="PIRSF017016">
    <property type="entry name" value="NDUA8"/>
    <property type="match status" value="1"/>
</dbReference>
<name>A0A9P8P8N0_9ASCO</name>
<evidence type="ECO:0000256" key="8">
    <source>
        <dbReference type="ARBA" id="ARBA00023157"/>
    </source>
</evidence>
<gene>
    <name evidence="10" type="ORF">WICMUC_005392</name>
</gene>
<keyword evidence="8" id="KW-1015">Disulfide bond</keyword>
<proteinExistence type="inferred from homology"/>
<evidence type="ECO:0000256" key="2">
    <source>
        <dbReference type="ARBA" id="ARBA00010705"/>
    </source>
</evidence>
<evidence type="ECO:0000313" key="11">
    <source>
        <dbReference type="Proteomes" id="UP000769528"/>
    </source>
</evidence>
<dbReference type="OrthoDB" id="276296at2759"/>
<comment type="subcellular location">
    <subcellularLocation>
        <location evidence="9">Mitochondrion inner membrane</location>
    </subcellularLocation>
</comment>
<dbReference type="EMBL" id="JAEUBF010001392">
    <property type="protein sequence ID" value="KAH3667045.1"/>
    <property type="molecule type" value="Genomic_DNA"/>
</dbReference>
<evidence type="ECO:0000256" key="9">
    <source>
        <dbReference type="PIRNR" id="PIRNR017016"/>
    </source>
</evidence>
<keyword evidence="6 9" id="KW-0249">Electron transport</keyword>
<dbReference type="PANTHER" id="PTHR13344">
    <property type="entry name" value="NADH-UBIQUINONE OXIDOREDUCTASE"/>
    <property type="match status" value="1"/>
</dbReference>
<keyword evidence="11" id="KW-1185">Reference proteome</keyword>
<comment type="caution">
    <text evidence="10">The sequence shown here is derived from an EMBL/GenBank/DDBJ whole genome shotgun (WGS) entry which is preliminary data.</text>
</comment>
<keyword evidence="9" id="KW-0999">Mitochondrion inner membrane</keyword>
<accession>A0A9P8P8N0</accession>
<sequence length="171" mass="19586">MGNKREPSHNHTLLIDPEPLIKEIPQVDEVGASSAPLVSVSYFIGDRCAPYNEDFMLCKEQAKDGGEIECLKEGRRVTRCASSVIRDINENCAESFKLHWQCLNNSNYELFKCRKAEILLNKCVFEKLQLEKKIPGVKEQIHLKEKPIYKPIVEDRPSVIAYDLAKKEKHS</sequence>
<dbReference type="AlphaFoldDB" id="A0A9P8P8N0"/>
<keyword evidence="4 9" id="KW-0679">Respiratory chain</keyword>
<evidence type="ECO:0000256" key="7">
    <source>
        <dbReference type="ARBA" id="ARBA00023128"/>
    </source>
</evidence>
<evidence type="ECO:0000256" key="5">
    <source>
        <dbReference type="ARBA" id="ARBA00022737"/>
    </source>
</evidence>
<keyword evidence="9" id="KW-0472">Membrane</keyword>
<protein>
    <recommendedName>
        <fullName evidence="9">NADH-ubiquinone oxidoreductase</fullName>
    </recommendedName>
</protein>
<evidence type="ECO:0000256" key="1">
    <source>
        <dbReference type="ARBA" id="ARBA00003195"/>
    </source>
</evidence>
<reference evidence="10" key="2">
    <citation type="submission" date="2021-01" db="EMBL/GenBank/DDBJ databases">
        <authorList>
            <person name="Schikora-Tamarit M.A."/>
        </authorList>
    </citation>
    <scope>NUCLEOTIDE SEQUENCE</scope>
    <source>
        <strain evidence="10">CBS6341</strain>
    </source>
</reference>